<name>A0A1X0ZRP2_PSEPU</name>
<comment type="caution">
    <text evidence="1">The sequence shown here is derived from an EMBL/GenBank/DDBJ whole genome shotgun (WGS) entry which is preliminary data.</text>
</comment>
<proteinExistence type="predicted"/>
<sequence length="145" mass="15818">MFTGAMYMAVLSVAIAATKVTLSLGEDRKLPNDYGQVDRVNSSLQNEIDEINKVPVLPKLEGSWRIANASAVLYGIEFKPLDEMAKGEQMNSYSGPLRNWTAQLSGDPRAVMGVAKKIQSEVPTFLYDYTISGGIMKLNITVVGT</sequence>
<dbReference type="EMBL" id="NBWC01000031">
    <property type="protein sequence ID" value="ORL62011.1"/>
    <property type="molecule type" value="Genomic_DNA"/>
</dbReference>
<dbReference type="Proteomes" id="UP000193675">
    <property type="component" value="Unassembled WGS sequence"/>
</dbReference>
<evidence type="ECO:0000313" key="1">
    <source>
        <dbReference type="EMBL" id="ORL62011.1"/>
    </source>
</evidence>
<dbReference type="AlphaFoldDB" id="A0A1X0ZRP2"/>
<evidence type="ECO:0000313" key="2">
    <source>
        <dbReference type="Proteomes" id="UP000193675"/>
    </source>
</evidence>
<reference evidence="1 2" key="1">
    <citation type="submission" date="2017-04" db="EMBL/GenBank/DDBJ databases">
        <title>Presence of VIM-2 positive Pseudomonas species in chickens and their surrounding environment.</title>
        <authorList>
            <person name="Zhang R."/>
        </authorList>
    </citation>
    <scope>NUCLEOTIDE SEQUENCE [LARGE SCALE GENOMIC DNA]</scope>
    <source>
        <strain evidence="1 2">DZ-C18</strain>
    </source>
</reference>
<organism evidence="1 2">
    <name type="scientific">Pseudomonas putida</name>
    <name type="common">Arthrobacter siderocapsulatus</name>
    <dbReference type="NCBI Taxonomy" id="303"/>
    <lineage>
        <taxon>Bacteria</taxon>
        <taxon>Pseudomonadati</taxon>
        <taxon>Pseudomonadota</taxon>
        <taxon>Gammaproteobacteria</taxon>
        <taxon>Pseudomonadales</taxon>
        <taxon>Pseudomonadaceae</taxon>
        <taxon>Pseudomonas</taxon>
    </lineage>
</organism>
<protein>
    <submittedName>
        <fullName evidence="1">Uncharacterized protein</fullName>
    </submittedName>
</protein>
<gene>
    <name evidence="1" type="ORF">B7H17_20100</name>
</gene>
<accession>A0A1X0ZRP2</accession>